<evidence type="ECO:0000259" key="1">
    <source>
        <dbReference type="Pfam" id="PF11510"/>
    </source>
</evidence>
<evidence type="ECO:0000313" key="3">
    <source>
        <dbReference type="Proteomes" id="UP001181693"/>
    </source>
</evidence>
<accession>A0AAV3BB34</accession>
<dbReference type="GO" id="GO:0036297">
    <property type="term" value="P:interstrand cross-link repair"/>
    <property type="evidence" value="ECO:0007669"/>
    <property type="project" value="InterPro"/>
</dbReference>
<feature type="domain" description="Fanconi Anaemia group E protein C-terminal" evidence="1">
    <location>
        <begin position="219"/>
        <end position="473"/>
    </location>
</feature>
<organism evidence="2 3">
    <name type="scientific">Pyxicephalus adspersus</name>
    <name type="common">African bullfrog</name>
    <dbReference type="NCBI Taxonomy" id="30357"/>
    <lineage>
        <taxon>Eukaryota</taxon>
        <taxon>Metazoa</taxon>
        <taxon>Chordata</taxon>
        <taxon>Craniata</taxon>
        <taxon>Vertebrata</taxon>
        <taxon>Euteleostomi</taxon>
        <taxon>Amphibia</taxon>
        <taxon>Batrachia</taxon>
        <taxon>Anura</taxon>
        <taxon>Neobatrachia</taxon>
        <taxon>Ranoidea</taxon>
        <taxon>Pyxicephalidae</taxon>
        <taxon>Pyxicephalinae</taxon>
        <taxon>Pyxicephalus</taxon>
    </lineage>
</organism>
<dbReference type="PANTHER" id="PTHR32094">
    <property type="entry name" value="FANCONI ANEMIA GROUP E PROTEIN"/>
    <property type="match status" value="1"/>
</dbReference>
<dbReference type="Proteomes" id="UP001181693">
    <property type="component" value="Unassembled WGS sequence"/>
</dbReference>
<comment type="caution">
    <text evidence="2">The sequence shown here is derived from an EMBL/GenBank/DDBJ whole genome shotgun (WGS) entry which is preliminary data.</text>
</comment>
<name>A0AAV3BB34_PYXAD</name>
<dbReference type="InterPro" id="IPR021025">
    <property type="entry name" value="Fanconi_anaemia_gr_E_prot_C"/>
</dbReference>
<keyword evidence="3" id="KW-1185">Reference proteome</keyword>
<reference evidence="2" key="1">
    <citation type="thesis" date="2020" institute="ProQuest LLC" country="789 East Eisenhower Parkway, Ann Arbor, MI, USA">
        <title>Comparative Genomics and Chromosome Evolution.</title>
        <authorList>
            <person name="Mudd A.B."/>
        </authorList>
    </citation>
    <scope>NUCLEOTIDE SEQUENCE</scope>
    <source>
        <strain evidence="2">1538</strain>
        <tissue evidence="2">Blood</tissue>
    </source>
</reference>
<proteinExistence type="predicted"/>
<gene>
    <name evidence="2" type="ORF">GDO54_001460</name>
</gene>
<dbReference type="EMBL" id="DYDO01000001">
    <property type="protein sequence ID" value="DBA33832.1"/>
    <property type="molecule type" value="Genomic_DNA"/>
</dbReference>
<dbReference type="InterPro" id="IPR039685">
    <property type="entry name" value="FANCE"/>
</dbReference>
<dbReference type="Pfam" id="PF11510">
    <property type="entry name" value="FA_FANCE"/>
    <property type="match status" value="1"/>
</dbReference>
<dbReference type="PANTHER" id="PTHR32094:SF5">
    <property type="entry name" value="FANCONI ANEMIA GROUP E PROTEIN"/>
    <property type="match status" value="1"/>
</dbReference>
<dbReference type="GO" id="GO:0043240">
    <property type="term" value="C:Fanconi anaemia nuclear complex"/>
    <property type="evidence" value="ECO:0007669"/>
    <property type="project" value="InterPro"/>
</dbReference>
<dbReference type="AlphaFoldDB" id="A0AAV3BB34"/>
<protein>
    <recommendedName>
        <fullName evidence="1">Fanconi Anaemia group E protein C-terminal domain-containing protein</fullName>
    </recommendedName>
</protein>
<sequence length="486" mass="54039">MAGTSLHDTERAVVLLLQALGSEQNGCLAAHRVLQGFPGPFPWINVMEVLCMKVPTMDESTGEMLLKPKLVLLPLQTQRNLFRLLDLIHYRLPAPAIELCLQTISVEKDFSDTWLHCARQTFLTTCGIQTSLQHSEVSESLHTICQQLNQTPCGHFNLGWYKNPCAPMEHAPVIDFECRTVIDDKGSPVNDIPKELFTDSQQLSSLQVANIENTEEITILPASIEAHAPTLKQLLYIHMESESLDHEFLEQLNKIFDLCSPLQLETLFYSAGIAQLSLKCLFQLCVHLDSVSPDLSYGHATSLAKSLFLDRVLSLTSPASRTLIAAVSMFCNKYALSVCSSLIGPILIQAKPGTVYADFICRMVSECLQPHQLHFCLSPILDASCTDVSITVLHLLIDKKDKFCQSEIDPLLNYLCHAAEKFSKSVTFSKLLLVLLTSKPNLIHLSHLGPLTSALNCNQTFMKKSLQNALKKVAEKRQLPDLTVCV</sequence>
<dbReference type="Gene3D" id="1.25.40.480">
    <property type="match status" value="1"/>
</dbReference>
<evidence type="ECO:0000313" key="2">
    <source>
        <dbReference type="EMBL" id="DBA33832.1"/>
    </source>
</evidence>